<organism evidence="2 3">
    <name type="scientific">Stylonychia lemnae</name>
    <name type="common">Ciliate</name>
    <dbReference type="NCBI Taxonomy" id="5949"/>
    <lineage>
        <taxon>Eukaryota</taxon>
        <taxon>Sar</taxon>
        <taxon>Alveolata</taxon>
        <taxon>Ciliophora</taxon>
        <taxon>Intramacronucleata</taxon>
        <taxon>Spirotrichea</taxon>
        <taxon>Stichotrichia</taxon>
        <taxon>Sporadotrichida</taxon>
        <taxon>Oxytrichidae</taxon>
        <taxon>Stylonychinae</taxon>
        <taxon>Stylonychia</taxon>
    </lineage>
</organism>
<feature type="compositionally biased region" description="Basic and acidic residues" evidence="1">
    <location>
        <begin position="21"/>
        <end position="37"/>
    </location>
</feature>
<feature type="region of interest" description="Disordered" evidence="1">
    <location>
        <begin position="75"/>
        <end position="152"/>
    </location>
</feature>
<feature type="region of interest" description="Disordered" evidence="1">
    <location>
        <begin position="1"/>
        <end position="37"/>
    </location>
</feature>
<accession>A0A078B079</accession>
<reference evidence="2 3" key="1">
    <citation type="submission" date="2014-06" db="EMBL/GenBank/DDBJ databases">
        <authorList>
            <person name="Swart Estienne"/>
        </authorList>
    </citation>
    <scope>NUCLEOTIDE SEQUENCE [LARGE SCALE GENOMIC DNA]</scope>
    <source>
        <strain evidence="2 3">130c</strain>
    </source>
</reference>
<protein>
    <submittedName>
        <fullName evidence="2">Uncharacterized protein</fullName>
    </submittedName>
</protein>
<dbReference type="InParanoid" id="A0A078B079"/>
<feature type="compositionally biased region" description="Low complexity" evidence="1">
    <location>
        <begin position="77"/>
        <end position="95"/>
    </location>
</feature>
<dbReference type="Proteomes" id="UP000039865">
    <property type="component" value="Unassembled WGS sequence"/>
</dbReference>
<sequence>MNYFSTKQGGNFAANHPTKRYTKDQYQHYPRDNSRRSVDITANEFQSFENIMGMGDNTKSQIFDESQIYQNRPFQIPQDQNSNPQSNNPQSNQNQTHNRKKRQQKDQEDNDLGCVENWIMADMKPQRKRKQSYKLPMKTDSPRMSKAKQRQFREDTEMLAISQTVDMIRSIDSNIRPQNKLKVDLNGLLDSDFMMTKSTQINQTQILTQKPSQFAANDNKVRKYQDPFPNINDHDKVFIDYSKSKSSAKGKQIDDEVVMVNSKNKLEDNNLFNQSSTGLIKKRKQNRLQLQTNQRKLSKKLTADLMRDMDGQYMNDNPDSSSRERISSNRPLFGQFGVKSFGGKGSRYGLAVEELSQENNISQNISQIGDRNDIYNIDQDDDSNEVEMDIENKDFVDQVPQKEGVFSRFFKMVRRFKQ</sequence>
<evidence type="ECO:0000313" key="2">
    <source>
        <dbReference type="EMBL" id="CDW86488.1"/>
    </source>
</evidence>
<evidence type="ECO:0000256" key="1">
    <source>
        <dbReference type="SAM" id="MobiDB-lite"/>
    </source>
</evidence>
<evidence type="ECO:0000313" key="3">
    <source>
        <dbReference type="Proteomes" id="UP000039865"/>
    </source>
</evidence>
<gene>
    <name evidence="2" type="primary">Contig6975.g7462</name>
    <name evidence="2" type="ORF">STYLEM_15583</name>
</gene>
<dbReference type="AlphaFoldDB" id="A0A078B079"/>
<proteinExistence type="predicted"/>
<keyword evidence="3" id="KW-1185">Reference proteome</keyword>
<name>A0A078B079_STYLE</name>
<dbReference type="EMBL" id="CCKQ01014693">
    <property type="protein sequence ID" value="CDW86488.1"/>
    <property type="molecule type" value="Genomic_DNA"/>
</dbReference>